<name>W1WHE4_9ZZZZ</name>
<sequence length="168" mass="19685">MLKIDAIDYAIIYDTREQDIFIPQILRKNGIQTIRRKLDTGDYAIQYKGEYMPPVVVERKACLDELIGNMLDNRKDENGNNRFIRELERAKAQGLKVYLLIQDKDYYMKLITGEYRSKVNTKAISGMIISLLAKYPNLHIIAVDRELSPSMVYKVLYYELREKLKDVV</sequence>
<proteinExistence type="predicted"/>
<dbReference type="SUPFAM" id="SSF52980">
    <property type="entry name" value="Restriction endonuclease-like"/>
    <property type="match status" value="1"/>
</dbReference>
<comment type="caution">
    <text evidence="2">The sequence shown here is derived from an EMBL/GenBank/DDBJ whole genome shotgun (WGS) entry which is preliminary data.</text>
</comment>
<dbReference type="GO" id="GO:0004518">
    <property type="term" value="F:nuclease activity"/>
    <property type="evidence" value="ECO:0007669"/>
    <property type="project" value="InterPro"/>
</dbReference>
<reference evidence="2" key="1">
    <citation type="submission" date="2013-12" db="EMBL/GenBank/DDBJ databases">
        <title>A Varibaculum cambriense genome reconstructed from a premature infant gut community with otherwise low bacterial novelty that shifts toward anaerobic metabolism during the third week of life.</title>
        <authorList>
            <person name="Brown C.T."/>
            <person name="Sharon I."/>
            <person name="Thomas B.C."/>
            <person name="Castelle C.J."/>
            <person name="Morowitz M.J."/>
            <person name="Banfield J.F."/>
        </authorList>
    </citation>
    <scope>NUCLEOTIDE SEQUENCE</scope>
</reference>
<evidence type="ECO:0000259" key="1">
    <source>
        <dbReference type="SMART" id="SM00891"/>
    </source>
</evidence>
<dbReference type="EMBL" id="AZMM01018785">
    <property type="protein sequence ID" value="ETJ17296.1"/>
    <property type="molecule type" value="Genomic_DNA"/>
</dbReference>
<dbReference type="InterPro" id="IPR006166">
    <property type="entry name" value="ERCC4_domain"/>
</dbReference>
<dbReference type="InterPro" id="IPR011335">
    <property type="entry name" value="Restrct_endonuc-II-like"/>
</dbReference>
<gene>
    <name evidence="2" type="ORF">Q604_UNBc4C00004G0011</name>
</gene>
<dbReference type="AlphaFoldDB" id="W1WHE4"/>
<organism evidence="2">
    <name type="scientific">human gut metagenome</name>
    <dbReference type="NCBI Taxonomy" id="408170"/>
    <lineage>
        <taxon>unclassified sequences</taxon>
        <taxon>metagenomes</taxon>
        <taxon>organismal metagenomes</taxon>
    </lineage>
</organism>
<accession>W1WHE4</accession>
<dbReference type="Pfam" id="PF02732">
    <property type="entry name" value="ERCC4"/>
    <property type="match status" value="1"/>
</dbReference>
<dbReference type="SMART" id="SM00891">
    <property type="entry name" value="ERCC4"/>
    <property type="match status" value="1"/>
</dbReference>
<feature type="domain" description="ERCC4" evidence="1">
    <location>
        <begin position="10"/>
        <end position="105"/>
    </location>
</feature>
<protein>
    <submittedName>
        <fullName evidence="2">Molybdopterin-guanine dinucleotide biosynthesis protein A</fullName>
    </submittedName>
</protein>
<dbReference type="Gene3D" id="3.40.50.10130">
    <property type="match status" value="1"/>
</dbReference>
<evidence type="ECO:0000313" key="2">
    <source>
        <dbReference type="EMBL" id="ETJ17296.1"/>
    </source>
</evidence>
<dbReference type="GO" id="GO:0003677">
    <property type="term" value="F:DNA binding"/>
    <property type="evidence" value="ECO:0007669"/>
    <property type="project" value="InterPro"/>
</dbReference>
<dbReference type="GO" id="GO:0006259">
    <property type="term" value="P:DNA metabolic process"/>
    <property type="evidence" value="ECO:0007669"/>
    <property type="project" value="UniProtKB-ARBA"/>
</dbReference>